<accession>A0A2H4JC15</accession>
<evidence type="ECO:0000256" key="1">
    <source>
        <dbReference type="SAM" id="MobiDB-lite"/>
    </source>
</evidence>
<name>A0A2H4JC15_9CAUD</name>
<organism evidence="2">
    <name type="scientific">uncultured Caudovirales phage</name>
    <dbReference type="NCBI Taxonomy" id="2100421"/>
    <lineage>
        <taxon>Viruses</taxon>
        <taxon>Duplodnaviria</taxon>
        <taxon>Heunggongvirae</taxon>
        <taxon>Uroviricota</taxon>
        <taxon>Caudoviricetes</taxon>
        <taxon>Peduoviridae</taxon>
        <taxon>Maltschvirus</taxon>
        <taxon>Maltschvirus maltsch</taxon>
    </lineage>
</organism>
<reference evidence="2" key="1">
    <citation type="submission" date="2017-06" db="EMBL/GenBank/DDBJ databases">
        <title>Novel phages from South African skin metaviromes.</title>
        <authorList>
            <person name="van Zyl L.J."/>
            <person name="Abrahams Y."/>
            <person name="Stander E.A."/>
            <person name="Kirby B.M."/>
            <person name="Clavaud C."/>
            <person name="Farcet C."/>
            <person name="Breton L."/>
            <person name="Trindade M.I."/>
        </authorList>
    </citation>
    <scope>NUCLEOTIDE SEQUENCE</scope>
</reference>
<gene>
    <name evidence="2" type="ORF">10S4_4</name>
</gene>
<dbReference type="EMBL" id="MF417972">
    <property type="protein sequence ID" value="ASN72760.1"/>
    <property type="molecule type" value="Genomic_DNA"/>
</dbReference>
<feature type="compositionally biased region" description="Basic and acidic residues" evidence="1">
    <location>
        <begin position="76"/>
        <end position="93"/>
    </location>
</feature>
<proteinExistence type="predicted"/>
<feature type="region of interest" description="Disordered" evidence="1">
    <location>
        <begin position="68"/>
        <end position="100"/>
    </location>
</feature>
<sequence>MSLTPNEWRDWIIGRRQALLDQQENMLFVAQANGLVQAGKSLKRLQKQIDHARYVVRGEEEEYERMRKRKLAQNKHNREIQKRGTRNFLDKMRNTSHKGG</sequence>
<protein>
    <submittedName>
        <fullName evidence="2">Uncharacterized protein</fullName>
    </submittedName>
</protein>
<evidence type="ECO:0000313" key="2">
    <source>
        <dbReference type="EMBL" id="ASN72760.1"/>
    </source>
</evidence>